<keyword evidence="4" id="KW-0808">Transferase</keyword>
<evidence type="ECO:0000259" key="9">
    <source>
        <dbReference type="PROSITE" id="PS50109"/>
    </source>
</evidence>
<dbReference type="RefSeq" id="WP_202955760.1">
    <property type="nucleotide sequence ID" value="NZ_JAPCID010000009.1"/>
</dbReference>
<dbReference type="PANTHER" id="PTHR24421:SF10">
    <property type="entry name" value="NITRATE_NITRITE SENSOR PROTEIN NARQ"/>
    <property type="match status" value="1"/>
</dbReference>
<dbReference type="InterPro" id="IPR003594">
    <property type="entry name" value="HATPase_dom"/>
</dbReference>
<keyword evidence="3" id="KW-0597">Phosphoprotein</keyword>
<evidence type="ECO:0000256" key="1">
    <source>
        <dbReference type="ARBA" id="ARBA00000085"/>
    </source>
</evidence>
<evidence type="ECO:0000256" key="8">
    <source>
        <dbReference type="ARBA" id="ARBA00023012"/>
    </source>
</evidence>
<feature type="domain" description="Histidine kinase" evidence="9">
    <location>
        <begin position="171"/>
        <end position="359"/>
    </location>
</feature>
<keyword evidence="6 10" id="KW-0418">Kinase</keyword>
<keyword evidence="8" id="KW-0902">Two-component regulatory system</keyword>
<dbReference type="InterPro" id="IPR036890">
    <property type="entry name" value="HATPase_C_sf"/>
</dbReference>
<dbReference type="InterPro" id="IPR050482">
    <property type="entry name" value="Sensor_HK_TwoCompSys"/>
</dbReference>
<dbReference type="EC" id="2.7.13.3" evidence="2"/>
<dbReference type="Pfam" id="PF02518">
    <property type="entry name" value="HATPase_c"/>
    <property type="match status" value="1"/>
</dbReference>
<dbReference type="GO" id="GO:0016301">
    <property type="term" value="F:kinase activity"/>
    <property type="evidence" value="ECO:0007669"/>
    <property type="project" value="UniProtKB-KW"/>
</dbReference>
<evidence type="ECO:0000313" key="11">
    <source>
        <dbReference type="Proteomes" id="UP001147700"/>
    </source>
</evidence>
<reference evidence="10" key="1">
    <citation type="submission" date="2022-10" db="EMBL/GenBank/DDBJ databases">
        <title>The WGS of Solirubrobacter sp. CPCC 204708.</title>
        <authorList>
            <person name="Jiang Z."/>
        </authorList>
    </citation>
    <scope>NUCLEOTIDE SEQUENCE</scope>
    <source>
        <strain evidence="10">CPCC 204708</strain>
    </source>
</reference>
<accession>A0ABT4RFW3</accession>
<sequence length="359" mass="38433">MRRVQLIDLAIGVAILALGVLEALARDHTGRWLAAAVVNGAAVAFRRRSPLLALTAIVLGQVMAHDATYDTDPLSPFLAELLLLFTVGYQLELRTAAIGLGIGVAYVWLDFASGREMELAQAGAQCGFYVLAWTLGRLLHGHETRRAEAEQHAQTAVADERARIARELHDAVAHSVSVMVLQAGAVRRLLGDDPAREREREALAGVEETGRQAVVELHRMLGILRKRDDGAELAPQPSLARVEALVEQVREAGLNATLNIEGDPATLAPGLDMSAYRIVQEALTNALRYAPGARVDVRVRYGRDLQLEVRDDGPGHAPSAGSGHGIVGMRERAALFGGELEAGPLPGGAGFRVHARLPA</sequence>
<evidence type="ECO:0000256" key="2">
    <source>
        <dbReference type="ARBA" id="ARBA00012438"/>
    </source>
</evidence>
<evidence type="ECO:0000256" key="3">
    <source>
        <dbReference type="ARBA" id="ARBA00022553"/>
    </source>
</evidence>
<name>A0ABT4RFW3_9ACTN</name>
<dbReference type="PROSITE" id="PS50109">
    <property type="entry name" value="HIS_KIN"/>
    <property type="match status" value="1"/>
</dbReference>
<dbReference type="InterPro" id="IPR055558">
    <property type="entry name" value="DUF7134"/>
</dbReference>
<dbReference type="Gene3D" id="1.20.5.1930">
    <property type="match status" value="1"/>
</dbReference>
<evidence type="ECO:0000256" key="6">
    <source>
        <dbReference type="ARBA" id="ARBA00022777"/>
    </source>
</evidence>
<dbReference type="PANTHER" id="PTHR24421">
    <property type="entry name" value="NITRATE/NITRITE SENSOR PROTEIN NARX-RELATED"/>
    <property type="match status" value="1"/>
</dbReference>
<keyword evidence="7" id="KW-0067">ATP-binding</keyword>
<evidence type="ECO:0000256" key="4">
    <source>
        <dbReference type="ARBA" id="ARBA00022679"/>
    </source>
</evidence>
<dbReference type="Pfam" id="PF07730">
    <property type="entry name" value="HisKA_3"/>
    <property type="match status" value="1"/>
</dbReference>
<dbReference type="Pfam" id="PF23539">
    <property type="entry name" value="DUF7134"/>
    <property type="match status" value="1"/>
</dbReference>
<evidence type="ECO:0000256" key="7">
    <source>
        <dbReference type="ARBA" id="ARBA00022840"/>
    </source>
</evidence>
<dbReference type="InterPro" id="IPR005467">
    <property type="entry name" value="His_kinase_dom"/>
</dbReference>
<dbReference type="Proteomes" id="UP001147700">
    <property type="component" value="Unassembled WGS sequence"/>
</dbReference>
<dbReference type="EMBL" id="JAPCID010000009">
    <property type="protein sequence ID" value="MDA0137430.1"/>
    <property type="molecule type" value="Genomic_DNA"/>
</dbReference>
<dbReference type="InterPro" id="IPR011712">
    <property type="entry name" value="Sig_transdc_His_kin_sub3_dim/P"/>
</dbReference>
<evidence type="ECO:0000256" key="5">
    <source>
        <dbReference type="ARBA" id="ARBA00022741"/>
    </source>
</evidence>
<comment type="catalytic activity">
    <reaction evidence="1">
        <text>ATP + protein L-histidine = ADP + protein N-phospho-L-histidine.</text>
        <dbReference type="EC" id="2.7.13.3"/>
    </reaction>
</comment>
<keyword evidence="5" id="KW-0547">Nucleotide-binding</keyword>
<organism evidence="10 11">
    <name type="scientific">Solirubrobacter deserti</name>
    <dbReference type="NCBI Taxonomy" id="2282478"/>
    <lineage>
        <taxon>Bacteria</taxon>
        <taxon>Bacillati</taxon>
        <taxon>Actinomycetota</taxon>
        <taxon>Thermoleophilia</taxon>
        <taxon>Solirubrobacterales</taxon>
        <taxon>Solirubrobacteraceae</taxon>
        <taxon>Solirubrobacter</taxon>
    </lineage>
</organism>
<dbReference type="SMART" id="SM00387">
    <property type="entry name" value="HATPase_c"/>
    <property type="match status" value="1"/>
</dbReference>
<keyword evidence="11" id="KW-1185">Reference proteome</keyword>
<evidence type="ECO:0000313" key="10">
    <source>
        <dbReference type="EMBL" id="MDA0137430.1"/>
    </source>
</evidence>
<dbReference type="CDD" id="cd16917">
    <property type="entry name" value="HATPase_UhpB-NarQ-NarX-like"/>
    <property type="match status" value="1"/>
</dbReference>
<proteinExistence type="predicted"/>
<dbReference type="Gene3D" id="3.30.565.10">
    <property type="entry name" value="Histidine kinase-like ATPase, C-terminal domain"/>
    <property type="match status" value="1"/>
</dbReference>
<dbReference type="SUPFAM" id="SSF55874">
    <property type="entry name" value="ATPase domain of HSP90 chaperone/DNA topoisomerase II/histidine kinase"/>
    <property type="match status" value="1"/>
</dbReference>
<comment type="caution">
    <text evidence="10">The sequence shown here is derived from an EMBL/GenBank/DDBJ whole genome shotgun (WGS) entry which is preliminary data.</text>
</comment>
<gene>
    <name evidence="10" type="ORF">OJ962_07990</name>
</gene>
<protein>
    <recommendedName>
        <fullName evidence="2">histidine kinase</fullName>
        <ecNumber evidence="2">2.7.13.3</ecNumber>
    </recommendedName>
</protein>